<organism evidence="1 2">
    <name type="scientific">Candidatus Venteria ishoeyi</name>
    <dbReference type="NCBI Taxonomy" id="1899563"/>
    <lineage>
        <taxon>Bacteria</taxon>
        <taxon>Pseudomonadati</taxon>
        <taxon>Pseudomonadota</taxon>
        <taxon>Gammaproteobacteria</taxon>
        <taxon>Thiotrichales</taxon>
        <taxon>Thiotrichaceae</taxon>
        <taxon>Venteria</taxon>
    </lineage>
</organism>
<dbReference type="Proteomes" id="UP000236724">
    <property type="component" value="Unassembled WGS sequence"/>
</dbReference>
<dbReference type="RefSeq" id="WP_103919441.1">
    <property type="nucleotide sequence ID" value="NZ_FMSV02000324.1"/>
</dbReference>
<dbReference type="AlphaFoldDB" id="A0A1H6F7Z6"/>
<accession>A0A1H6F7Z6</accession>
<sequence length="136" mass="15944">MPKGYYKKITEQDEQFIKDNFLLMPIKHIGNELGISFGRVMRFLDKNGLEIPKELREKRKLNGVIKKGNIPFNKGKKQAEYMSKESIAKSQATRFKKGRKPHNTKQKGDIVSIKDSYNGTYYKYIKIKNNHWVFVS</sequence>
<proteinExistence type="predicted"/>
<dbReference type="OrthoDB" id="6638408at2"/>
<evidence type="ECO:0000313" key="2">
    <source>
        <dbReference type="Proteomes" id="UP000236724"/>
    </source>
</evidence>
<name>A0A1H6F7Z6_9GAMM</name>
<protein>
    <submittedName>
        <fullName evidence="1">Uncharacterized protein</fullName>
    </submittedName>
</protein>
<gene>
    <name evidence="1" type="ORF">MBHS_01375</name>
</gene>
<keyword evidence="2" id="KW-1185">Reference proteome</keyword>
<reference evidence="1 2" key="1">
    <citation type="submission" date="2016-10" db="EMBL/GenBank/DDBJ databases">
        <authorList>
            <person name="de Groot N.N."/>
        </authorList>
    </citation>
    <scope>NUCLEOTIDE SEQUENCE [LARGE SCALE GENOMIC DNA]</scope>
    <source>
        <strain evidence="1">MBHS1</strain>
    </source>
</reference>
<dbReference type="EMBL" id="FMSV02000324">
    <property type="protein sequence ID" value="SEH05521.1"/>
    <property type="molecule type" value="Genomic_DNA"/>
</dbReference>
<evidence type="ECO:0000313" key="1">
    <source>
        <dbReference type="EMBL" id="SEH05521.1"/>
    </source>
</evidence>